<evidence type="ECO:0000313" key="7">
    <source>
        <dbReference type="Proteomes" id="UP001648503"/>
    </source>
</evidence>
<dbReference type="PANTHER" id="PTHR31652:SF0">
    <property type="entry name" value="LIMR FAMILY PROTEIN DDB_G0283707-RELATED"/>
    <property type="match status" value="1"/>
</dbReference>
<keyword evidence="3 5" id="KW-1133">Transmembrane helix</keyword>
<gene>
    <name evidence="6" type="ORF">BASA50_010685</name>
</gene>
<protein>
    <submittedName>
        <fullName evidence="6">Uncharacterized protein</fullName>
    </submittedName>
</protein>
<dbReference type="InterPro" id="IPR006876">
    <property type="entry name" value="LMBR1-like_membr_prot"/>
</dbReference>
<dbReference type="Pfam" id="PF04791">
    <property type="entry name" value="LMBR1"/>
    <property type="match status" value="2"/>
</dbReference>
<feature type="transmembrane region" description="Helical" evidence="5">
    <location>
        <begin position="124"/>
        <end position="147"/>
    </location>
</feature>
<evidence type="ECO:0000256" key="2">
    <source>
        <dbReference type="ARBA" id="ARBA00022692"/>
    </source>
</evidence>
<feature type="transmembrane region" description="Helical" evidence="5">
    <location>
        <begin position="6"/>
        <end position="28"/>
    </location>
</feature>
<feature type="transmembrane region" description="Helical" evidence="5">
    <location>
        <begin position="76"/>
        <end position="104"/>
    </location>
</feature>
<evidence type="ECO:0000256" key="3">
    <source>
        <dbReference type="ARBA" id="ARBA00022989"/>
    </source>
</evidence>
<feature type="transmembrane region" description="Helical" evidence="5">
    <location>
        <begin position="35"/>
        <end position="56"/>
    </location>
</feature>
<evidence type="ECO:0000256" key="4">
    <source>
        <dbReference type="ARBA" id="ARBA00023136"/>
    </source>
</evidence>
<dbReference type="EMBL" id="JAFCIX010000501">
    <property type="protein sequence ID" value="KAH6588557.1"/>
    <property type="molecule type" value="Genomic_DNA"/>
</dbReference>
<keyword evidence="7" id="KW-1185">Reference proteome</keyword>
<keyword evidence="4 5" id="KW-0472">Membrane</keyword>
<keyword evidence="2 5" id="KW-0812">Transmembrane</keyword>
<evidence type="ECO:0000313" key="6">
    <source>
        <dbReference type="EMBL" id="KAH6588557.1"/>
    </source>
</evidence>
<dbReference type="PANTHER" id="PTHR31652">
    <property type="entry name" value="LIMR FAMILY PROTEIN DDB_G0283707-RELATED"/>
    <property type="match status" value="1"/>
</dbReference>
<sequence length="557" mass="61735">MVNLSLIITSILFAILVIIGAIYFVVYFQSPTDKWVAWFPKVVVITSLSLAAWNIFLLPLDVANQSGSIGSSTGGIPIPTLTLAFYATSIVLVLVIMPFTVFYYEGEDNKDDEDGVKRSASGQFGYAIKWIIPTLAFAAGIVAAMYWGGLGYAEITTTYLQSPLFDTTDLEVNSLVGFYNFQFYCNTSAVGKTITLTPRFPLGVNSSVPVYAVIPAANTALPSYGCSALSGAPICCTVTAVNEVVVSIGVFIIAVITLVGWIIFAVFGGVGMAALPYDMLSEFQNRPKPINSIEYGERKIKIGQQAQLLIEVCKTLNVELKEAARGNSFNKRYRTIKNRERQFRKDVLIIDYHYRNLEESYRFQGGNILLHYIKFFLACLSTLLTLLWVIHIGLYVIPSLLQQKGQAINPVTPFLNDMLNLTQGVPVVGIFLYSLFTFYLLFCVLKGNSKLGMRLVFITVHPLVVGETLMSSLVFNAGVILLCSLPLAQFCNVAFSDYAKYTSNQSIFGVSISTLKGISFGYDACVYVMLGFLVLTFFYNMYNPYKKEKANQLKFNW</sequence>
<evidence type="ECO:0000256" key="1">
    <source>
        <dbReference type="ARBA" id="ARBA00004141"/>
    </source>
</evidence>
<feature type="transmembrane region" description="Helical" evidence="5">
    <location>
        <begin position="520"/>
        <end position="539"/>
    </location>
</feature>
<dbReference type="Proteomes" id="UP001648503">
    <property type="component" value="Unassembled WGS sequence"/>
</dbReference>
<feature type="transmembrane region" description="Helical" evidence="5">
    <location>
        <begin position="424"/>
        <end position="445"/>
    </location>
</feature>
<evidence type="ECO:0000256" key="5">
    <source>
        <dbReference type="SAM" id="Phobius"/>
    </source>
</evidence>
<organism evidence="6 7">
    <name type="scientific">Batrachochytrium salamandrivorans</name>
    <dbReference type="NCBI Taxonomy" id="1357716"/>
    <lineage>
        <taxon>Eukaryota</taxon>
        <taxon>Fungi</taxon>
        <taxon>Fungi incertae sedis</taxon>
        <taxon>Chytridiomycota</taxon>
        <taxon>Chytridiomycota incertae sedis</taxon>
        <taxon>Chytridiomycetes</taxon>
        <taxon>Rhizophydiales</taxon>
        <taxon>Rhizophydiales incertae sedis</taxon>
        <taxon>Batrachochytrium</taxon>
    </lineage>
</organism>
<feature type="transmembrane region" description="Helical" evidence="5">
    <location>
        <begin position="372"/>
        <end position="397"/>
    </location>
</feature>
<comment type="caution">
    <text evidence="6">The sequence shown here is derived from an EMBL/GenBank/DDBJ whole genome shotgun (WGS) entry which is preliminary data.</text>
</comment>
<reference evidence="6 7" key="1">
    <citation type="submission" date="2021-02" db="EMBL/GenBank/DDBJ databases">
        <title>Variation within the Batrachochytrium salamandrivorans European outbreak.</title>
        <authorList>
            <person name="Kelly M."/>
            <person name="Pasmans F."/>
            <person name="Shea T.P."/>
            <person name="Munoz J.F."/>
            <person name="Carranza S."/>
            <person name="Cuomo C.A."/>
            <person name="Martel A."/>
        </authorList>
    </citation>
    <scope>NUCLEOTIDE SEQUENCE [LARGE SCALE GENOMIC DNA]</scope>
    <source>
        <strain evidence="6 7">AMFP18/2</strain>
    </source>
</reference>
<feature type="transmembrane region" description="Helical" evidence="5">
    <location>
        <begin position="473"/>
        <end position="495"/>
    </location>
</feature>
<comment type="subcellular location">
    <subcellularLocation>
        <location evidence="1">Membrane</location>
        <topology evidence="1">Multi-pass membrane protein</topology>
    </subcellularLocation>
</comment>
<name>A0ABQ8EXY1_9FUNG</name>
<accession>A0ABQ8EXY1</accession>
<feature type="transmembrane region" description="Helical" evidence="5">
    <location>
        <begin position="248"/>
        <end position="275"/>
    </location>
</feature>
<proteinExistence type="predicted"/>